<organism evidence="2 3">
    <name type="scientific">Paramuricea clavata</name>
    <name type="common">Red gorgonian</name>
    <name type="synonym">Violescent sea-whip</name>
    <dbReference type="NCBI Taxonomy" id="317549"/>
    <lineage>
        <taxon>Eukaryota</taxon>
        <taxon>Metazoa</taxon>
        <taxon>Cnidaria</taxon>
        <taxon>Anthozoa</taxon>
        <taxon>Octocorallia</taxon>
        <taxon>Malacalcyonacea</taxon>
        <taxon>Plexauridae</taxon>
        <taxon>Paramuricea</taxon>
    </lineage>
</organism>
<dbReference type="Proteomes" id="UP001152795">
    <property type="component" value="Unassembled WGS sequence"/>
</dbReference>
<dbReference type="GO" id="GO:0004523">
    <property type="term" value="F:RNA-DNA hybrid ribonuclease activity"/>
    <property type="evidence" value="ECO:0007669"/>
    <property type="project" value="InterPro"/>
</dbReference>
<evidence type="ECO:0000313" key="3">
    <source>
        <dbReference type="Proteomes" id="UP001152795"/>
    </source>
</evidence>
<dbReference type="OrthoDB" id="10068174at2759"/>
<dbReference type="SUPFAM" id="SSF56672">
    <property type="entry name" value="DNA/RNA polymerases"/>
    <property type="match status" value="1"/>
</dbReference>
<dbReference type="GO" id="GO:0003676">
    <property type="term" value="F:nucleic acid binding"/>
    <property type="evidence" value="ECO:0007669"/>
    <property type="project" value="InterPro"/>
</dbReference>
<dbReference type="Gene3D" id="3.30.70.270">
    <property type="match status" value="1"/>
</dbReference>
<feature type="domain" description="RNase H type-1" evidence="1">
    <location>
        <begin position="172"/>
        <end position="269"/>
    </location>
</feature>
<sequence length="288" mass="32380">MARNVLPIRNNAVWSECCTESVYKIDEASNSLAARAGCSKLRMIIFLDDILVLAPLIETLNQHTRMTISLLESLGFLINYKKSLGDAHRLNDGIYFAKGQIRKYSKRVSIVSRSDVRLQHTSEPLQKGEIGFYLVDNQSTIAGGSPILPLTADLTISSDASKIGWGASWVKCQTGGRWNTHESAQDHINILELKAAFFALKSFAKDQINKVICLKIDNSTAVAYLNNKVGTHSHQLLQLTLEIWNWCETKRLYLLAQHVPGKNNVVADEESRKMRDHNDWKIDSTVIR</sequence>
<dbReference type="InterPro" id="IPR043128">
    <property type="entry name" value="Rev_trsase/Diguanyl_cyclase"/>
</dbReference>
<dbReference type="PANTHER" id="PTHR33050:SF7">
    <property type="entry name" value="RIBONUCLEASE H"/>
    <property type="match status" value="1"/>
</dbReference>
<comment type="caution">
    <text evidence="2">The sequence shown here is derived from an EMBL/GenBank/DDBJ whole genome shotgun (WGS) entry which is preliminary data.</text>
</comment>
<dbReference type="AlphaFoldDB" id="A0A7D9DQ73"/>
<dbReference type="InterPro" id="IPR043502">
    <property type="entry name" value="DNA/RNA_pol_sf"/>
</dbReference>
<reference evidence="2" key="1">
    <citation type="submission" date="2020-04" db="EMBL/GenBank/DDBJ databases">
        <authorList>
            <person name="Alioto T."/>
            <person name="Alioto T."/>
            <person name="Gomez Garrido J."/>
        </authorList>
    </citation>
    <scope>NUCLEOTIDE SEQUENCE</scope>
    <source>
        <strain evidence="2">A484AB</strain>
    </source>
</reference>
<protein>
    <recommendedName>
        <fullName evidence="1">RNase H type-1 domain-containing protein</fullName>
    </recommendedName>
</protein>
<dbReference type="InterPro" id="IPR036397">
    <property type="entry name" value="RNaseH_sf"/>
</dbReference>
<dbReference type="GO" id="GO:0006259">
    <property type="term" value="P:DNA metabolic process"/>
    <property type="evidence" value="ECO:0007669"/>
    <property type="project" value="UniProtKB-ARBA"/>
</dbReference>
<dbReference type="InterPro" id="IPR002156">
    <property type="entry name" value="RNaseH_domain"/>
</dbReference>
<gene>
    <name evidence="2" type="ORF">PACLA_8A050939</name>
</gene>
<dbReference type="CDD" id="cd09275">
    <property type="entry name" value="RNase_HI_RT_DIRS1"/>
    <property type="match status" value="1"/>
</dbReference>
<dbReference type="PANTHER" id="PTHR33050">
    <property type="entry name" value="REVERSE TRANSCRIPTASE DOMAIN-CONTAINING PROTEIN"/>
    <property type="match status" value="1"/>
</dbReference>
<evidence type="ECO:0000313" key="2">
    <source>
        <dbReference type="EMBL" id="CAB3988568.1"/>
    </source>
</evidence>
<name>A0A7D9DQ73_PARCT</name>
<proteinExistence type="predicted"/>
<dbReference type="EMBL" id="CACRXK020001344">
    <property type="protein sequence ID" value="CAB3988568.1"/>
    <property type="molecule type" value="Genomic_DNA"/>
</dbReference>
<dbReference type="Pfam" id="PF13456">
    <property type="entry name" value="RVT_3"/>
    <property type="match status" value="1"/>
</dbReference>
<keyword evidence="3" id="KW-1185">Reference proteome</keyword>
<dbReference type="InterPro" id="IPR052055">
    <property type="entry name" value="Hepadnavirus_pol/RT"/>
</dbReference>
<evidence type="ECO:0000259" key="1">
    <source>
        <dbReference type="Pfam" id="PF13456"/>
    </source>
</evidence>
<accession>A0A7D9DQ73</accession>
<dbReference type="Gene3D" id="3.30.420.10">
    <property type="entry name" value="Ribonuclease H-like superfamily/Ribonuclease H"/>
    <property type="match status" value="1"/>
</dbReference>